<proteinExistence type="predicted"/>
<dbReference type="InterPro" id="IPR036047">
    <property type="entry name" value="F-box-like_dom_sf"/>
</dbReference>
<dbReference type="Pfam" id="PF00646">
    <property type="entry name" value="F-box"/>
    <property type="match status" value="1"/>
</dbReference>
<dbReference type="SUPFAM" id="SSF81383">
    <property type="entry name" value="F-box domain"/>
    <property type="match status" value="1"/>
</dbReference>
<reference evidence="2 3" key="1">
    <citation type="submission" date="2019-09" db="EMBL/GenBank/DDBJ databases">
        <title>The hologenome of the rock-dwelling lichen Lasallia pustulata.</title>
        <authorList>
            <person name="Greshake Tzovaras B."/>
            <person name="Segers F."/>
            <person name="Bicker A."/>
            <person name="Dal Grande F."/>
            <person name="Otte J."/>
            <person name="Hankeln T."/>
            <person name="Schmitt I."/>
            <person name="Ebersberger I."/>
        </authorList>
    </citation>
    <scope>NUCLEOTIDE SEQUENCE [LARGE SCALE GENOMIC DNA]</scope>
    <source>
        <strain evidence="2">A1-1</strain>
    </source>
</reference>
<name>A0A5M8Q035_9LECA</name>
<feature type="domain" description="F-box" evidence="1">
    <location>
        <begin position="4"/>
        <end position="50"/>
    </location>
</feature>
<organism evidence="2 3">
    <name type="scientific">Lasallia pustulata</name>
    <dbReference type="NCBI Taxonomy" id="136370"/>
    <lineage>
        <taxon>Eukaryota</taxon>
        <taxon>Fungi</taxon>
        <taxon>Dikarya</taxon>
        <taxon>Ascomycota</taxon>
        <taxon>Pezizomycotina</taxon>
        <taxon>Lecanoromycetes</taxon>
        <taxon>OSLEUM clade</taxon>
        <taxon>Umbilicariomycetidae</taxon>
        <taxon>Umbilicariales</taxon>
        <taxon>Umbilicariaceae</taxon>
        <taxon>Lasallia</taxon>
    </lineage>
</organism>
<gene>
    <name evidence="2" type="ORF">FRX48_00191</name>
</gene>
<accession>A0A5M8Q035</accession>
<evidence type="ECO:0000313" key="3">
    <source>
        <dbReference type="Proteomes" id="UP000324767"/>
    </source>
</evidence>
<sequence>MAVPCSLPSLPEELIHLIIQHLDTTDIVLCRFVSKTWYDVFANPYLLRTALKSHLGNAREVRRLKCEGALTGPIESTGRDPAYWVHTFDRVAARYHNLKNGTPQYITNLSQCDNDSGGWPGHHYSIRQWDQVFYKSASIANGLLFFLEQKEQAWTYDDGLLVYADKRDRCYVLLDIQDATKTDVPFHLQGRCIRRIRLCHQVLLIEWAENRPYHKLNDTESVHRHFVTAFDVELIPKSLPWLPKWSVTYRNEWKLHFLGLPLNQLDRFFSVHTTTHYAVYIWQPNRSAWGEDTPLELLAVWDISQRCDYRPSDDPSGLGRPELGPRVMFKASYKLLDFYGIRQRDNPRFQKLRLDDGDGMVYFHQGEGLSGSGILSDDSDRSWKYEGSIVGIPFIGLGPSWRSEVAQTWHTWTKEQPAISSFSFPNIETSTEPMQAYEHNRSEEFHWTSDGARLKGYRDCSAAINFVAGQPDQEQDNPADWMIHIWADGWNAPLKQSALNCLKYSCIRGDERWIIGRHQRLNEIVILHFDKKPSTIS</sequence>
<dbReference type="CDD" id="cd09917">
    <property type="entry name" value="F-box_SF"/>
    <property type="match status" value="1"/>
</dbReference>
<evidence type="ECO:0000259" key="1">
    <source>
        <dbReference type="PROSITE" id="PS50181"/>
    </source>
</evidence>
<dbReference type="EMBL" id="VXIT01000001">
    <property type="protein sequence ID" value="KAA6415476.1"/>
    <property type="molecule type" value="Genomic_DNA"/>
</dbReference>
<dbReference type="AlphaFoldDB" id="A0A5M8Q035"/>
<dbReference type="PROSITE" id="PS50181">
    <property type="entry name" value="FBOX"/>
    <property type="match status" value="1"/>
</dbReference>
<dbReference type="Gene3D" id="1.20.1280.50">
    <property type="match status" value="1"/>
</dbReference>
<comment type="caution">
    <text evidence="2">The sequence shown here is derived from an EMBL/GenBank/DDBJ whole genome shotgun (WGS) entry which is preliminary data.</text>
</comment>
<dbReference type="OrthoDB" id="5334391at2759"/>
<protein>
    <recommendedName>
        <fullName evidence="1">F-box domain-containing protein</fullName>
    </recommendedName>
</protein>
<dbReference type="InterPro" id="IPR001810">
    <property type="entry name" value="F-box_dom"/>
</dbReference>
<dbReference type="SMART" id="SM00256">
    <property type="entry name" value="FBOX"/>
    <property type="match status" value="1"/>
</dbReference>
<evidence type="ECO:0000313" key="2">
    <source>
        <dbReference type="EMBL" id="KAA6415476.1"/>
    </source>
</evidence>
<dbReference type="Proteomes" id="UP000324767">
    <property type="component" value="Unassembled WGS sequence"/>
</dbReference>